<sequence length="194" mass="21729">MKTLSISTLTICGIEELPGNSAREVTHVLSVLDPDRAEIEAFGTYGEHHRVTLRFHDIIDPRPGQIMPTPKHVGEILNFGEGLRETATGRVKGHLLVHCHMGISRSTAAMMTLMAQADPAESEDALFARLREIRPQAWPNSVMIGFADEQLGRGGRLTQALRRHYAHQIEAQPQFRTWMNDLGRKREIEMGMGL</sequence>
<proteinExistence type="predicted"/>
<feature type="domain" description="Tyrosine specific protein phosphatases" evidence="1">
    <location>
        <begin position="77"/>
        <end position="135"/>
    </location>
</feature>
<gene>
    <name evidence="2" type="ORF">NWE54_16115</name>
</gene>
<dbReference type="PROSITE" id="PS50056">
    <property type="entry name" value="TYR_PHOSPHATASE_2"/>
    <property type="match status" value="1"/>
</dbReference>
<dbReference type="InterPro" id="IPR000387">
    <property type="entry name" value="Tyr_Pase_dom"/>
</dbReference>
<dbReference type="AlphaFoldDB" id="A0A9E7ZG96"/>
<dbReference type="SUPFAM" id="SSF52799">
    <property type="entry name" value="(Phosphotyrosine protein) phosphatases II"/>
    <property type="match status" value="1"/>
</dbReference>
<evidence type="ECO:0000259" key="1">
    <source>
        <dbReference type="PROSITE" id="PS50056"/>
    </source>
</evidence>
<organism evidence="2">
    <name type="scientific">Bosea sp. NBC_00436</name>
    <dbReference type="NCBI Taxonomy" id="2969620"/>
    <lineage>
        <taxon>Bacteria</taxon>
        <taxon>Pseudomonadati</taxon>
        <taxon>Pseudomonadota</taxon>
        <taxon>Alphaproteobacteria</taxon>
        <taxon>Hyphomicrobiales</taxon>
        <taxon>Boseaceae</taxon>
        <taxon>Bosea</taxon>
    </lineage>
</organism>
<dbReference type="InterPro" id="IPR029021">
    <property type="entry name" value="Prot-tyrosine_phosphatase-like"/>
</dbReference>
<name>A0A9E7ZG96_9HYPH</name>
<reference evidence="2" key="1">
    <citation type="submission" date="2022-08" db="EMBL/GenBank/DDBJ databases">
        <title>Complete Genome Sequences of 2 Bosea sp. soil isolates.</title>
        <authorList>
            <person name="Alvarez Arevalo M."/>
            <person name="Sterndorff E.B."/>
            <person name="Faurdal D."/>
            <person name="Joergensen T.S."/>
            <person name="Weber T."/>
        </authorList>
    </citation>
    <scope>NUCLEOTIDE SEQUENCE</scope>
    <source>
        <strain evidence="2">NBC_00436</strain>
    </source>
</reference>
<evidence type="ECO:0000313" key="2">
    <source>
        <dbReference type="EMBL" id="UZF85350.1"/>
    </source>
</evidence>
<dbReference type="InterPro" id="IPR016130">
    <property type="entry name" value="Tyr_Pase_AS"/>
</dbReference>
<dbReference type="EMBL" id="CP102774">
    <property type="protein sequence ID" value="UZF85350.1"/>
    <property type="molecule type" value="Genomic_DNA"/>
</dbReference>
<dbReference type="PROSITE" id="PS00383">
    <property type="entry name" value="TYR_PHOSPHATASE_1"/>
    <property type="match status" value="1"/>
</dbReference>
<accession>A0A9E7ZG96</accession>
<protein>
    <submittedName>
        <fullName evidence="2">Protein-tyrosine-phosphatase</fullName>
    </submittedName>
</protein>
<dbReference type="Gene3D" id="3.90.190.10">
    <property type="entry name" value="Protein tyrosine phosphatase superfamily"/>
    <property type="match status" value="1"/>
</dbReference>